<reference evidence="2" key="1">
    <citation type="submission" date="2023-07" db="EMBL/GenBank/DDBJ databases">
        <title>Genomic Encyclopedia of Type Strains, Phase IV (KMG-IV): sequencing the most valuable type-strain genomes for metagenomic binning, comparative biology and taxonomic classification.</title>
        <authorList>
            <person name="Goeker M."/>
        </authorList>
    </citation>
    <scope>NUCLEOTIDE SEQUENCE</scope>
    <source>
        <strain evidence="2">DSM 19569</strain>
    </source>
</reference>
<organism evidence="2 3">
    <name type="scientific">Methylobacterium brachiatum</name>
    <dbReference type="NCBI Taxonomy" id="269660"/>
    <lineage>
        <taxon>Bacteria</taxon>
        <taxon>Pseudomonadati</taxon>
        <taxon>Pseudomonadota</taxon>
        <taxon>Alphaproteobacteria</taxon>
        <taxon>Hyphomicrobiales</taxon>
        <taxon>Methylobacteriaceae</taxon>
        <taxon>Methylobacterium</taxon>
    </lineage>
</organism>
<comment type="caution">
    <text evidence="2">The sequence shown here is derived from an EMBL/GenBank/DDBJ whole genome shotgun (WGS) entry which is preliminary data.</text>
</comment>
<dbReference type="InterPro" id="IPR035093">
    <property type="entry name" value="RelE/ParE_toxin_dom_sf"/>
</dbReference>
<protein>
    <submittedName>
        <fullName evidence="2">Toxin ParE1/3/4</fullName>
    </submittedName>
</protein>
<gene>
    <name evidence="2" type="ORF">QO001_000044</name>
</gene>
<dbReference type="EMBL" id="JAUSWL010000001">
    <property type="protein sequence ID" value="MDQ0541136.1"/>
    <property type="molecule type" value="Genomic_DNA"/>
</dbReference>
<evidence type="ECO:0000313" key="3">
    <source>
        <dbReference type="Proteomes" id="UP001223420"/>
    </source>
</evidence>
<dbReference type="Pfam" id="PF05016">
    <property type="entry name" value="ParE_toxin"/>
    <property type="match status" value="1"/>
</dbReference>
<keyword evidence="1" id="KW-1277">Toxin-antitoxin system</keyword>
<dbReference type="RefSeq" id="WP_007566683.1">
    <property type="nucleotide sequence ID" value="NZ_JAJALK010000001.1"/>
</dbReference>
<accession>A0AAJ1TI91</accession>
<dbReference type="Gene3D" id="3.30.2310.20">
    <property type="entry name" value="RelE-like"/>
    <property type="match status" value="1"/>
</dbReference>
<dbReference type="InterPro" id="IPR007712">
    <property type="entry name" value="RelE/ParE_toxin"/>
</dbReference>
<dbReference type="Proteomes" id="UP001223420">
    <property type="component" value="Unassembled WGS sequence"/>
</dbReference>
<evidence type="ECO:0000313" key="2">
    <source>
        <dbReference type="EMBL" id="MDQ0541136.1"/>
    </source>
</evidence>
<proteinExistence type="predicted"/>
<evidence type="ECO:0000256" key="1">
    <source>
        <dbReference type="ARBA" id="ARBA00022649"/>
    </source>
</evidence>
<sequence length="100" mass="11514">MRRRSISYAPAAGDDLEWIYDTVAKASTPVIASGFEESIRNFCQRLEYGAERGSLHSDLRPGLRTIGFARRVTVAFTVEEHRVVILRIFYGGRDWEMDFR</sequence>
<name>A0AAJ1TI91_9HYPH</name>
<dbReference type="AlphaFoldDB" id="A0AAJ1TI91"/>